<dbReference type="AlphaFoldDB" id="K8FBK2"/>
<feature type="compositionally biased region" description="Low complexity" evidence="1">
    <location>
        <begin position="16"/>
        <end position="31"/>
    </location>
</feature>
<name>K8FBK2_9CHLO</name>
<feature type="region of interest" description="Disordered" evidence="1">
    <location>
        <begin position="14"/>
        <end position="34"/>
    </location>
</feature>
<evidence type="ECO:0000313" key="3">
    <source>
        <dbReference type="Proteomes" id="UP000198341"/>
    </source>
</evidence>
<gene>
    <name evidence="2" type="ordered locus">Bathy12g01910</name>
</gene>
<proteinExistence type="predicted"/>
<keyword evidence="3" id="KW-1185">Reference proteome</keyword>
<dbReference type="RefSeq" id="XP_007509888.1">
    <property type="nucleotide sequence ID" value="XM_007509826.1"/>
</dbReference>
<reference evidence="2 3" key="1">
    <citation type="submission" date="2011-10" db="EMBL/GenBank/DDBJ databases">
        <authorList>
            <person name="Genoscope - CEA"/>
        </authorList>
    </citation>
    <scope>NUCLEOTIDE SEQUENCE [LARGE SCALE GENOMIC DNA]</scope>
    <source>
        <strain evidence="2 3">RCC 1105</strain>
    </source>
</reference>
<organism evidence="2 3">
    <name type="scientific">Bathycoccus prasinos</name>
    <dbReference type="NCBI Taxonomy" id="41875"/>
    <lineage>
        <taxon>Eukaryota</taxon>
        <taxon>Viridiplantae</taxon>
        <taxon>Chlorophyta</taxon>
        <taxon>Mamiellophyceae</taxon>
        <taxon>Mamiellales</taxon>
        <taxon>Bathycoccaceae</taxon>
        <taxon>Bathycoccus</taxon>
    </lineage>
</organism>
<dbReference type="Proteomes" id="UP000198341">
    <property type="component" value="Chromosome 12"/>
</dbReference>
<dbReference type="EMBL" id="FO082267">
    <property type="protein sequence ID" value="CCO19003.1"/>
    <property type="molecule type" value="Genomic_DNA"/>
</dbReference>
<protein>
    <submittedName>
        <fullName evidence="2">Uncharacterized protein</fullName>
    </submittedName>
</protein>
<evidence type="ECO:0000256" key="1">
    <source>
        <dbReference type="SAM" id="MobiDB-lite"/>
    </source>
</evidence>
<accession>K8FBK2</accession>
<sequence>MTIDYSRFDAIRIDTSSSESSSPKSSSKASPLGKRISDEEAKVLRTTFTDAKRVPCTTHRRTNNLLLLLTDRAESVNALAGYAKAFNLPQTETWVVPLLDERRRVLLNEEVSSTSSDDDDDDDDIDDLKNAFNNTNDDFSRRKRRKRLRRVVCDIALVAADALDFDLETQIHFLACGREASLAAREACAIFGELFEGAGGAFMINDVDEKTCVDTGRCMSTSISMALKTFGGGFVRTIERRKREDVRRKTRMTFLQYSTAASKNKLKDASTSLDNPEFFQRNCETFHHESARTPLESEKENCLIANETEARILFSHLGKTLKQTPDDPDVVDLTRRPREEKSYAYDFDVSSHPRRKLVAKIGDLNDVFEAMFVREKETCGKRGKIERSKTYRETNKSA</sequence>
<dbReference type="KEGG" id="bpg:Bathy12g01910"/>
<evidence type="ECO:0000313" key="2">
    <source>
        <dbReference type="EMBL" id="CCO19003.1"/>
    </source>
</evidence>
<dbReference type="GeneID" id="19012465"/>